<comment type="caution">
    <text evidence="3">The sequence shown here is derived from an EMBL/GenBank/DDBJ whole genome shotgun (WGS) entry which is preliminary data.</text>
</comment>
<dbReference type="Pfam" id="PF07282">
    <property type="entry name" value="Cas12f1-like_TNB"/>
    <property type="match status" value="1"/>
</dbReference>
<accession>A0ABV9I617</accession>
<dbReference type="InterPro" id="IPR010095">
    <property type="entry name" value="Cas12f1-like_TNB"/>
</dbReference>
<sequence length="64" mass="6826">MAGIPFTRVEAAGTSTTCPRPGCRYRHASNRHGRLFVCQKCGYKNNADIVGATNVLTTGIAQDA</sequence>
<dbReference type="EMBL" id="JBHSEI010000002">
    <property type="protein sequence ID" value="MFC4637777.1"/>
    <property type="molecule type" value="Genomic_DNA"/>
</dbReference>
<organism evidence="3 4">
    <name type="scientific">Deinococcus hohokamensis</name>
    <dbReference type="NCBI Taxonomy" id="309883"/>
    <lineage>
        <taxon>Bacteria</taxon>
        <taxon>Thermotogati</taxon>
        <taxon>Deinococcota</taxon>
        <taxon>Deinococci</taxon>
        <taxon>Deinococcales</taxon>
        <taxon>Deinococcaceae</taxon>
        <taxon>Deinococcus</taxon>
    </lineage>
</organism>
<evidence type="ECO:0000313" key="4">
    <source>
        <dbReference type="Proteomes" id="UP001595952"/>
    </source>
</evidence>
<evidence type="ECO:0000259" key="2">
    <source>
        <dbReference type="Pfam" id="PF07282"/>
    </source>
</evidence>
<feature type="domain" description="Cas12f1-like TNB" evidence="2">
    <location>
        <begin position="2"/>
        <end position="55"/>
    </location>
</feature>
<gene>
    <name evidence="3" type="ORF">ACFO0D_05425</name>
</gene>
<keyword evidence="4" id="KW-1185">Reference proteome</keyword>
<dbReference type="RefSeq" id="WP_380060810.1">
    <property type="nucleotide sequence ID" value="NZ_JBHSEI010000002.1"/>
</dbReference>
<keyword evidence="1" id="KW-0238">DNA-binding</keyword>
<name>A0ABV9I617_9DEIO</name>
<reference evidence="4" key="1">
    <citation type="journal article" date="2019" name="Int. J. Syst. Evol. Microbiol.">
        <title>The Global Catalogue of Microorganisms (GCM) 10K type strain sequencing project: providing services to taxonomists for standard genome sequencing and annotation.</title>
        <authorList>
            <consortium name="The Broad Institute Genomics Platform"/>
            <consortium name="The Broad Institute Genome Sequencing Center for Infectious Disease"/>
            <person name="Wu L."/>
            <person name="Ma J."/>
        </authorList>
    </citation>
    <scope>NUCLEOTIDE SEQUENCE [LARGE SCALE GENOMIC DNA]</scope>
    <source>
        <strain evidence="4">CCUG 55995</strain>
    </source>
</reference>
<evidence type="ECO:0000313" key="3">
    <source>
        <dbReference type="EMBL" id="MFC4637777.1"/>
    </source>
</evidence>
<dbReference type="Proteomes" id="UP001595952">
    <property type="component" value="Unassembled WGS sequence"/>
</dbReference>
<protein>
    <submittedName>
        <fullName evidence="3">Zinc ribbon domain-containing protein</fullName>
    </submittedName>
</protein>
<evidence type="ECO:0000256" key="1">
    <source>
        <dbReference type="ARBA" id="ARBA00023125"/>
    </source>
</evidence>
<proteinExistence type="predicted"/>